<comment type="subcellular location">
    <subcellularLocation>
        <location evidence="1">Cell membrane</location>
        <topology evidence="1">Multi-pass membrane protein</topology>
    </subcellularLocation>
</comment>
<feature type="transmembrane region" description="Helical" evidence="7">
    <location>
        <begin position="48"/>
        <end position="69"/>
    </location>
</feature>
<feature type="transmembrane region" description="Helical" evidence="7">
    <location>
        <begin position="151"/>
        <end position="170"/>
    </location>
</feature>
<dbReference type="InterPro" id="IPR036640">
    <property type="entry name" value="ABC1_TM_sf"/>
</dbReference>
<evidence type="ECO:0000256" key="4">
    <source>
        <dbReference type="ARBA" id="ARBA00022840"/>
    </source>
</evidence>
<feature type="domain" description="ABC transmembrane type-1" evidence="9">
    <location>
        <begin position="13"/>
        <end position="294"/>
    </location>
</feature>
<comment type="caution">
    <text evidence="10">The sequence shown here is derived from an EMBL/GenBank/DDBJ whole genome shotgun (WGS) entry which is preliminary data.</text>
</comment>
<dbReference type="InterPro" id="IPR011527">
    <property type="entry name" value="ABC1_TM_dom"/>
</dbReference>
<dbReference type="InterPro" id="IPR003439">
    <property type="entry name" value="ABC_transporter-like_ATP-bd"/>
</dbReference>
<dbReference type="Pfam" id="PF00005">
    <property type="entry name" value="ABC_tran"/>
    <property type="match status" value="1"/>
</dbReference>
<dbReference type="CDD" id="cd03228">
    <property type="entry name" value="ABCC_MRP_Like"/>
    <property type="match status" value="1"/>
</dbReference>
<name>A0ABS2PIG0_9STRE</name>
<dbReference type="InterPro" id="IPR003593">
    <property type="entry name" value="AAA+_ATPase"/>
</dbReference>
<keyword evidence="5 7" id="KW-1133">Transmembrane helix</keyword>
<keyword evidence="6 7" id="KW-0472">Membrane</keyword>
<dbReference type="SMART" id="SM00382">
    <property type="entry name" value="AAA"/>
    <property type="match status" value="1"/>
</dbReference>
<feature type="transmembrane region" description="Helical" evidence="7">
    <location>
        <begin position="127"/>
        <end position="145"/>
    </location>
</feature>
<evidence type="ECO:0000256" key="1">
    <source>
        <dbReference type="ARBA" id="ARBA00004651"/>
    </source>
</evidence>
<dbReference type="PANTHER" id="PTHR24221">
    <property type="entry name" value="ATP-BINDING CASSETTE SUB-FAMILY B"/>
    <property type="match status" value="1"/>
</dbReference>
<evidence type="ECO:0000259" key="9">
    <source>
        <dbReference type="PROSITE" id="PS50929"/>
    </source>
</evidence>
<dbReference type="PROSITE" id="PS50929">
    <property type="entry name" value="ABC_TM1F"/>
    <property type="match status" value="1"/>
</dbReference>
<organism evidence="10 11">
    <name type="scientific">Streptococcus saliviloxodontae</name>
    <dbReference type="NCBI Taxonomy" id="1349416"/>
    <lineage>
        <taxon>Bacteria</taxon>
        <taxon>Bacillati</taxon>
        <taxon>Bacillota</taxon>
        <taxon>Bacilli</taxon>
        <taxon>Lactobacillales</taxon>
        <taxon>Streptococcaceae</taxon>
        <taxon>Streptococcus</taxon>
    </lineage>
</organism>
<dbReference type="Gene3D" id="3.40.50.300">
    <property type="entry name" value="P-loop containing nucleotide triphosphate hydrolases"/>
    <property type="match status" value="1"/>
</dbReference>
<evidence type="ECO:0000256" key="7">
    <source>
        <dbReference type="SAM" id="Phobius"/>
    </source>
</evidence>
<feature type="transmembrane region" description="Helical" evidence="7">
    <location>
        <begin position="12"/>
        <end position="36"/>
    </location>
</feature>
<dbReference type="PANTHER" id="PTHR24221:SF654">
    <property type="entry name" value="ATP-BINDING CASSETTE SUB-FAMILY B MEMBER 6"/>
    <property type="match status" value="1"/>
</dbReference>
<evidence type="ECO:0000256" key="3">
    <source>
        <dbReference type="ARBA" id="ARBA00022741"/>
    </source>
</evidence>
<reference evidence="10 11" key="1">
    <citation type="submission" date="2021-01" db="EMBL/GenBank/DDBJ databases">
        <title>Genomic Encyclopedia of Type Strains, Phase IV (KMG-IV): sequencing the most valuable type-strain genomes for metagenomic binning, comparative biology and taxonomic classification.</title>
        <authorList>
            <person name="Goeker M."/>
        </authorList>
    </citation>
    <scope>NUCLEOTIDE SEQUENCE [LARGE SCALE GENOMIC DNA]</scope>
    <source>
        <strain evidence="10 11">DSM 27513</strain>
    </source>
</reference>
<dbReference type="Proteomes" id="UP000809081">
    <property type="component" value="Unassembled WGS sequence"/>
</dbReference>
<feature type="transmembrane region" description="Helical" evidence="7">
    <location>
        <begin position="234"/>
        <end position="260"/>
    </location>
</feature>
<dbReference type="Gene3D" id="1.20.1560.10">
    <property type="entry name" value="ABC transporter type 1, transmembrane domain"/>
    <property type="match status" value="1"/>
</dbReference>
<accession>A0ABS2PIG0</accession>
<keyword evidence="11" id="KW-1185">Reference proteome</keyword>
<evidence type="ECO:0000256" key="2">
    <source>
        <dbReference type="ARBA" id="ARBA00022692"/>
    </source>
</evidence>
<dbReference type="RefSeq" id="WP_205016176.1">
    <property type="nucleotide sequence ID" value="NZ_JAFBEI010000001.1"/>
</dbReference>
<dbReference type="InterPro" id="IPR039421">
    <property type="entry name" value="Type_1_exporter"/>
</dbReference>
<evidence type="ECO:0000313" key="10">
    <source>
        <dbReference type="EMBL" id="MBM7635213.1"/>
    </source>
</evidence>
<dbReference type="PROSITE" id="PS50893">
    <property type="entry name" value="ABC_TRANSPORTER_2"/>
    <property type="match status" value="1"/>
</dbReference>
<sequence>MKKYIFQFKYKNLLHIILLALNSASIVGASVTLALMTNELANKNFNGFLMWLFIEISLYLLYMFFTYIIEIHQTKLIQIMSLSIRERYVSNITKATFSDFQSKDIGDHLSILNNDIKMIEDSGFESFYSLLTTIFTTLFSIIALLSYDYRIVALTLVLTLLLTYLPRPFAGKMEKLMGNFSTANENLISGLSDYLTGYKDLYYADSKFSLTKQIKTIIQTFISQKIEFTKKTTLIKIIMALFSIVGQMSILLLTGFLIAAGEISLGTISSVGQISGNIFNSLTTFNQLRVAISSVKPLFNKFETEFLPDGVNFLEEIHAIDIQDLNYAFGDHKVFNDLNLTFEKGKKYAIVGESGSGKSTLINILLGNNKGYSGLIKYNTSELKDINESSLISKISYIGNHTHIFNDTLRNNLRLWDTNITNQSIENILEKVNLSELLSRLDDIVSPDLLSEGQKQRIGIARALLKNRNFIMMDEATANLDKDNSALIENFLLDTPEITYVTITHHLNSESTNKFNNIIQLKT</sequence>
<dbReference type="InterPro" id="IPR027417">
    <property type="entry name" value="P-loop_NTPase"/>
</dbReference>
<dbReference type="GO" id="GO:0005524">
    <property type="term" value="F:ATP binding"/>
    <property type="evidence" value="ECO:0007669"/>
    <property type="project" value="UniProtKB-KW"/>
</dbReference>
<dbReference type="SUPFAM" id="SSF52540">
    <property type="entry name" value="P-loop containing nucleoside triphosphate hydrolases"/>
    <property type="match status" value="1"/>
</dbReference>
<dbReference type="SUPFAM" id="SSF90123">
    <property type="entry name" value="ABC transporter transmembrane region"/>
    <property type="match status" value="1"/>
</dbReference>
<dbReference type="Pfam" id="PF00664">
    <property type="entry name" value="ABC_membrane"/>
    <property type="match status" value="1"/>
</dbReference>
<gene>
    <name evidence="10" type="ORF">JOC31_000004</name>
</gene>
<dbReference type="EMBL" id="JAFBEI010000001">
    <property type="protein sequence ID" value="MBM7635213.1"/>
    <property type="molecule type" value="Genomic_DNA"/>
</dbReference>
<keyword evidence="3" id="KW-0547">Nucleotide-binding</keyword>
<evidence type="ECO:0000313" key="11">
    <source>
        <dbReference type="Proteomes" id="UP000809081"/>
    </source>
</evidence>
<proteinExistence type="predicted"/>
<evidence type="ECO:0000256" key="6">
    <source>
        <dbReference type="ARBA" id="ARBA00023136"/>
    </source>
</evidence>
<protein>
    <submittedName>
        <fullName evidence="10">ATP-binding cassette subfamily B protein</fullName>
    </submittedName>
</protein>
<feature type="domain" description="ABC transporter" evidence="8">
    <location>
        <begin position="320"/>
        <end position="523"/>
    </location>
</feature>
<evidence type="ECO:0000256" key="5">
    <source>
        <dbReference type="ARBA" id="ARBA00022989"/>
    </source>
</evidence>
<keyword evidence="2 7" id="KW-0812">Transmembrane</keyword>
<evidence type="ECO:0000259" key="8">
    <source>
        <dbReference type="PROSITE" id="PS50893"/>
    </source>
</evidence>
<keyword evidence="4 10" id="KW-0067">ATP-binding</keyword>